<keyword evidence="2" id="KW-1185">Reference proteome</keyword>
<dbReference type="InterPro" id="IPR046880">
    <property type="entry name" value="TPR-S"/>
</dbReference>
<dbReference type="Pfam" id="PF20308">
    <property type="entry name" value="TPR-S"/>
    <property type="match status" value="1"/>
</dbReference>
<protein>
    <recommendedName>
        <fullName evidence="3">Tetratricopeptide repeat protein</fullName>
    </recommendedName>
</protein>
<reference evidence="1 2" key="1">
    <citation type="submission" date="2021-03" db="EMBL/GenBank/DDBJ databases">
        <authorList>
            <person name="Kim M.K."/>
        </authorList>
    </citation>
    <scope>NUCLEOTIDE SEQUENCE [LARGE SCALE GENOMIC DNA]</scope>
    <source>
        <strain evidence="1 2">BT507</strain>
    </source>
</reference>
<dbReference type="RefSeq" id="WP_208309298.1">
    <property type="nucleotide sequence ID" value="NZ_JAGETX010000025.1"/>
</dbReference>
<proteinExistence type="predicted"/>
<dbReference type="EMBL" id="JAGETX010000025">
    <property type="protein sequence ID" value="MBO3273154.1"/>
    <property type="molecule type" value="Genomic_DNA"/>
</dbReference>
<evidence type="ECO:0000313" key="1">
    <source>
        <dbReference type="EMBL" id="MBO3273154.1"/>
    </source>
</evidence>
<evidence type="ECO:0000313" key="2">
    <source>
        <dbReference type="Proteomes" id="UP000670527"/>
    </source>
</evidence>
<accession>A0ABS3THM1</accession>
<dbReference type="SUPFAM" id="SSF48452">
    <property type="entry name" value="TPR-like"/>
    <property type="match status" value="1"/>
</dbReference>
<dbReference type="Gene3D" id="1.25.40.10">
    <property type="entry name" value="Tetratricopeptide repeat domain"/>
    <property type="match status" value="1"/>
</dbReference>
<dbReference type="InterPro" id="IPR011990">
    <property type="entry name" value="TPR-like_helical_dom_sf"/>
</dbReference>
<comment type="caution">
    <text evidence="1">The sequence shown here is derived from an EMBL/GenBank/DDBJ whole genome shotgun (WGS) entry which is preliminary data.</text>
</comment>
<dbReference type="Proteomes" id="UP000670527">
    <property type="component" value="Unassembled WGS sequence"/>
</dbReference>
<organism evidence="1 2">
    <name type="scientific">Hymenobacter defluvii</name>
    <dbReference type="NCBI Taxonomy" id="2054411"/>
    <lineage>
        <taxon>Bacteria</taxon>
        <taxon>Pseudomonadati</taxon>
        <taxon>Bacteroidota</taxon>
        <taxon>Cytophagia</taxon>
        <taxon>Cytophagales</taxon>
        <taxon>Hymenobacteraceae</taxon>
        <taxon>Hymenobacter</taxon>
    </lineage>
</organism>
<name>A0ABS3THM1_9BACT</name>
<gene>
    <name evidence="1" type="ORF">J4D97_21065</name>
</gene>
<sequence>MKLLQTEAVGFPWQMEGYRVVGKAQFRKNAYADACETWEAVHDDALDDLEANLWLGTIYQRLGKLADSDLVLRRVVENSATTPWRQAEVYALMGRNDKERWKAAWETVAAAQRQEEALRSPFLAESYTNYLLGFQQDLNHYYSGINALSLLVTQIALADASPEVWNENFQDSEEGVRQLARRKDELVKLRGSVAMSLEAAEARRQRAGKDDVWLGITLADLACLTSGSPAFVASQYRKALASAHDVDREAVFRQLTLYKQLAVMPANVAAALQVVSSWQSKPPHTLLFTGDRLDAPGRAASRFPANKVAEARQAIKDAICREVARVQKPVVGIAGGR</sequence>
<evidence type="ECO:0008006" key="3">
    <source>
        <dbReference type="Google" id="ProtNLM"/>
    </source>
</evidence>